<evidence type="ECO:0000256" key="1">
    <source>
        <dbReference type="SAM" id="MobiDB-lite"/>
    </source>
</evidence>
<evidence type="ECO:0000313" key="3">
    <source>
        <dbReference type="Proteomes" id="UP001286313"/>
    </source>
</evidence>
<organism evidence="2 3">
    <name type="scientific">Petrolisthes cinctipes</name>
    <name type="common">Flat porcelain crab</name>
    <dbReference type="NCBI Taxonomy" id="88211"/>
    <lineage>
        <taxon>Eukaryota</taxon>
        <taxon>Metazoa</taxon>
        <taxon>Ecdysozoa</taxon>
        <taxon>Arthropoda</taxon>
        <taxon>Crustacea</taxon>
        <taxon>Multicrustacea</taxon>
        <taxon>Malacostraca</taxon>
        <taxon>Eumalacostraca</taxon>
        <taxon>Eucarida</taxon>
        <taxon>Decapoda</taxon>
        <taxon>Pleocyemata</taxon>
        <taxon>Anomura</taxon>
        <taxon>Galatheoidea</taxon>
        <taxon>Porcellanidae</taxon>
        <taxon>Petrolisthes</taxon>
    </lineage>
</organism>
<comment type="caution">
    <text evidence="2">The sequence shown here is derived from an EMBL/GenBank/DDBJ whole genome shotgun (WGS) entry which is preliminary data.</text>
</comment>
<gene>
    <name evidence="2" type="ORF">Pcinc_003235</name>
</gene>
<evidence type="ECO:0000313" key="2">
    <source>
        <dbReference type="EMBL" id="KAK3892929.1"/>
    </source>
</evidence>
<accession>A0AAE1L1I3</accession>
<dbReference type="EMBL" id="JAWQEG010000239">
    <property type="protein sequence ID" value="KAK3892929.1"/>
    <property type="molecule type" value="Genomic_DNA"/>
</dbReference>
<protein>
    <submittedName>
        <fullName evidence="2">Uncharacterized protein</fullName>
    </submittedName>
</protein>
<name>A0AAE1L1I3_PETCI</name>
<keyword evidence="3" id="KW-1185">Reference proteome</keyword>
<dbReference type="Proteomes" id="UP001286313">
    <property type="component" value="Unassembled WGS sequence"/>
</dbReference>
<feature type="region of interest" description="Disordered" evidence="1">
    <location>
        <begin position="58"/>
        <end position="81"/>
    </location>
</feature>
<reference evidence="2" key="1">
    <citation type="submission" date="2023-10" db="EMBL/GenBank/DDBJ databases">
        <title>Genome assemblies of two species of porcelain crab, Petrolisthes cinctipes and Petrolisthes manimaculis (Anomura: Porcellanidae).</title>
        <authorList>
            <person name="Angst P."/>
        </authorList>
    </citation>
    <scope>NUCLEOTIDE SEQUENCE</scope>
    <source>
        <strain evidence="2">PB745_01</strain>
        <tissue evidence="2">Gill</tissue>
    </source>
</reference>
<dbReference type="AlphaFoldDB" id="A0AAE1L1I3"/>
<proteinExistence type="predicted"/>
<sequence length="107" mass="12023">MDQGVIESDKRRYRNLYLYQCLVVTENEMDEPGHVDTRRKRTSYYHMTDEEIAEYVQRGEGEDVEEEVGEEGSAAPGPSLATGLEAADTLLNLIDKTGAPIFPVTIQ</sequence>